<evidence type="ECO:0000256" key="1">
    <source>
        <dbReference type="RuleBase" id="RU003847"/>
    </source>
</evidence>
<dbReference type="FunFam" id="1.10.3210.10:FF:000001">
    <property type="entry name" value="GTP pyrophosphokinase RelA"/>
    <property type="match status" value="1"/>
</dbReference>
<evidence type="ECO:0000313" key="7">
    <source>
        <dbReference type="Proteomes" id="UP000197424"/>
    </source>
</evidence>
<dbReference type="PROSITE" id="PS51831">
    <property type="entry name" value="HD"/>
    <property type="match status" value="1"/>
</dbReference>
<proteinExistence type="inferred from homology"/>
<dbReference type="CDD" id="cd00077">
    <property type="entry name" value="HDc"/>
    <property type="match status" value="1"/>
</dbReference>
<dbReference type="SUPFAM" id="SSF109604">
    <property type="entry name" value="HD-domain/PDEase-like"/>
    <property type="match status" value="1"/>
</dbReference>
<feature type="domain" description="TGS" evidence="4">
    <location>
        <begin position="402"/>
        <end position="463"/>
    </location>
</feature>
<dbReference type="GO" id="GO:0042594">
    <property type="term" value="P:response to starvation"/>
    <property type="evidence" value="ECO:0007669"/>
    <property type="project" value="TreeGrafter"/>
</dbReference>
<dbReference type="SUPFAM" id="SSF55021">
    <property type="entry name" value="ACT-like"/>
    <property type="match status" value="1"/>
</dbReference>
<dbReference type="AlphaFoldDB" id="A0A248LFI4"/>
<dbReference type="PANTHER" id="PTHR21262:SF36">
    <property type="entry name" value="BIFUNCTIONAL (P)PPGPP SYNTHASE_HYDROLASE SPOT"/>
    <property type="match status" value="1"/>
</dbReference>
<dbReference type="InterPro" id="IPR002912">
    <property type="entry name" value="ACT_dom"/>
</dbReference>
<reference evidence="5" key="3">
    <citation type="submission" date="2017-06" db="EMBL/GenBank/DDBJ databases">
        <authorList>
            <person name="Kim H.J."/>
            <person name="Triplett B.A."/>
        </authorList>
    </citation>
    <scope>NUCLEOTIDE SEQUENCE</scope>
    <source>
        <strain evidence="5">HLGZ1</strain>
    </source>
</reference>
<dbReference type="FunFam" id="3.10.20.30:FF:000002">
    <property type="entry name" value="GTP pyrophosphokinase (RelA/SpoT)"/>
    <property type="match status" value="1"/>
</dbReference>
<comment type="similarity">
    <text evidence="1">Belongs to the relA/spoT family.</text>
</comment>
<reference evidence="7" key="2">
    <citation type="submission" date="2017-06" db="EMBL/GenBank/DDBJ databases">
        <title>Whole genome sequence of Laribacter hongkongensis LHGZ1.</title>
        <authorList>
            <person name="Chen D."/>
            <person name="Wu H."/>
            <person name="Chen J."/>
        </authorList>
    </citation>
    <scope>NUCLEOTIDE SEQUENCE [LARGE SCALE GENOMIC DNA]</scope>
    <source>
        <strain evidence="7">LHGZ1</strain>
    </source>
</reference>
<comment type="function">
    <text evidence="1">In eubacteria ppGpp (guanosine 3'-diphosphate 5'-diphosphate) is a mediator of the stringent response that coordinates a variety of cellular activities in response to changes in nutritional abundance.</text>
</comment>
<dbReference type="InterPro" id="IPR004811">
    <property type="entry name" value="RelA/Spo_fam"/>
</dbReference>
<dbReference type="Proteomes" id="UP001200247">
    <property type="component" value="Unassembled WGS sequence"/>
</dbReference>
<dbReference type="PANTHER" id="PTHR21262">
    <property type="entry name" value="GUANOSINE-3',5'-BIS DIPHOSPHATE 3'-PYROPHOSPHOHYDROLASE"/>
    <property type="match status" value="1"/>
</dbReference>
<dbReference type="EMBL" id="CP022115">
    <property type="protein sequence ID" value="ASJ23261.1"/>
    <property type="molecule type" value="Genomic_DNA"/>
</dbReference>
<dbReference type="CDD" id="cd01668">
    <property type="entry name" value="TGS_RSH"/>
    <property type="match status" value="1"/>
</dbReference>
<dbReference type="CDD" id="cd05399">
    <property type="entry name" value="NT_Rel-Spo_like"/>
    <property type="match status" value="1"/>
</dbReference>
<dbReference type="Gene3D" id="3.30.70.260">
    <property type="match status" value="1"/>
</dbReference>
<evidence type="ECO:0000313" key="6">
    <source>
        <dbReference type="EMBL" id="MCG9025997.1"/>
    </source>
</evidence>
<dbReference type="GO" id="GO:0005886">
    <property type="term" value="C:plasma membrane"/>
    <property type="evidence" value="ECO:0007669"/>
    <property type="project" value="TreeGrafter"/>
</dbReference>
<dbReference type="EMBL" id="JAJAXM010000013">
    <property type="protein sequence ID" value="MCG9025997.1"/>
    <property type="molecule type" value="Genomic_DNA"/>
</dbReference>
<dbReference type="Pfam" id="PF02824">
    <property type="entry name" value="TGS"/>
    <property type="match status" value="1"/>
</dbReference>
<dbReference type="InterPro" id="IPR033655">
    <property type="entry name" value="TGS_RelA/SpoT"/>
</dbReference>
<dbReference type="CDD" id="cd04876">
    <property type="entry name" value="ACT_RelA-SpoT"/>
    <property type="match status" value="1"/>
</dbReference>
<evidence type="ECO:0000259" key="4">
    <source>
        <dbReference type="PROSITE" id="PS51880"/>
    </source>
</evidence>
<reference evidence="5" key="1">
    <citation type="journal article" date="2017" name="J. Antimicrob. Chemother.">
        <title>Emergence and genomic analysis of MDR Laribacter hongkongensis strain HLGZ1 from Guangzhou, China.</title>
        <authorList>
            <person name="Wu H.K."/>
            <person name="Chen J.H."/>
            <person name="Yang L."/>
            <person name="Li A.R."/>
            <person name="Su D.H."/>
            <person name="Lin Y.P."/>
            <person name="Chen D.Q."/>
        </authorList>
    </citation>
    <scope>NUCLEOTIDE SEQUENCE</scope>
    <source>
        <strain evidence="5">HLGZ1</strain>
    </source>
</reference>
<accession>A0A248LFI4</accession>
<gene>
    <name evidence="5" type="primary">spoT</name>
    <name evidence="6" type="ORF">LH440_08790</name>
    <name evidence="5" type="ORF">LHGZ1_0430</name>
</gene>
<dbReference type="Gene3D" id="3.10.20.30">
    <property type="match status" value="1"/>
</dbReference>
<evidence type="ECO:0000313" key="5">
    <source>
        <dbReference type="EMBL" id="ASJ23261.1"/>
    </source>
</evidence>
<organism evidence="5 7">
    <name type="scientific">Laribacter hongkongensis</name>
    <dbReference type="NCBI Taxonomy" id="168471"/>
    <lineage>
        <taxon>Bacteria</taxon>
        <taxon>Pseudomonadati</taxon>
        <taxon>Pseudomonadota</taxon>
        <taxon>Betaproteobacteria</taxon>
        <taxon>Neisseriales</taxon>
        <taxon>Aquaspirillaceae</taxon>
        <taxon>Laribacter</taxon>
    </lineage>
</organism>
<dbReference type="Pfam" id="PF13291">
    <property type="entry name" value="ACT_4"/>
    <property type="match status" value="1"/>
</dbReference>
<protein>
    <submittedName>
        <fullName evidence="6">Bifunctional (P)ppGpp synthetase/guanosine-3',5'-bis(Diphosphate) 3'-pyrophosphohydrolase</fullName>
    </submittedName>
    <submittedName>
        <fullName evidence="5">SpoT</fullName>
    </submittedName>
</protein>
<dbReference type="InterPro" id="IPR043519">
    <property type="entry name" value="NT_sf"/>
</dbReference>
<dbReference type="GeneID" id="75109374"/>
<dbReference type="Pfam" id="PF13328">
    <property type="entry name" value="HD_4"/>
    <property type="match status" value="1"/>
</dbReference>
<dbReference type="InterPro" id="IPR012676">
    <property type="entry name" value="TGS-like"/>
</dbReference>
<dbReference type="GO" id="GO:0015949">
    <property type="term" value="P:nucleobase-containing small molecule interconversion"/>
    <property type="evidence" value="ECO:0007669"/>
    <property type="project" value="UniProtKB-ARBA"/>
</dbReference>
<dbReference type="SUPFAM" id="SSF81271">
    <property type="entry name" value="TGS-like"/>
    <property type="match status" value="1"/>
</dbReference>
<dbReference type="Proteomes" id="UP000197424">
    <property type="component" value="Chromosome"/>
</dbReference>
<reference evidence="6 8" key="4">
    <citation type="submission" date="2021-10" db="EMBL/GenBank/DDBJ databases">
        <title>Whole-genome sequencing analysis of Laribacter hongkongensis: virulence gene profiles, carbohydrate-active enzyme prediction, and antimicrobial resistance characterization.</title>
        <authorList>
            <person name="Yuan P."/>
            <person name="Zhan Y."/>
            <person name="Chen D."/>
        </authorList>
    </citation>
    <scope>NUCLEOTIDE SEQUENCE [LARGE SCALE GENOMIC DNA]</scope>
    <source>
        <strain evidence="6 8">W67</strain>
    </source>
</reference>
<dbReference type="NCBIfam" id="TIGR00691">
    <property type="entry name" value="spoT_relA"/>
    <property type="match status" value="1"/>
</dbReference>
<dbReference type="InterPro" id="IPR045865">
    <property type="entry name" value="ACT-like_dom_sf"/>
</dbReference>
<dbReference type="InterPro" id="IPR007685">
    <property type="entry name" value="RelA_SpoT"/>
</dbReference>
<dbReference type="Pfam" id="PF04607">
    <property type="entry name" value="RelA_SpoT"/>
    <property type="match status" value="1"/>
</dbReference>
<evidence type="ECO:0000259" key="2">
    <source>
        <dbReference type="PROSITE" id="PS51671"/>
    </source>
</evidence>
<feature type="domain" description="HD" evidence="3">
    <location>
        <begin position="61"/>
        <end position="160"/>
    </location>
</feature>
<name>A0A248LFI4_9NEIS</name>
<dbReference type="GO" id="GO:0008893">
    <property type="term" value="F:guanosine-3',5'-bis(diphosphate) 3'-diphosphatase activity"/>
    <property type="evidence" value="ECO:0007669"/>
    <property type="project" value="TreeGrafter"/>
</dbReference>
<dbReference type="PROSITE" id="PS51671">
    <property type="entry name" value="ACT"/>
    <property type="match status" value="1"/>
</dbReference>
<dbReference type="InterPro" id="IPR006674">
    <property type="entry name" value="HD_domain"/>
</dbReference>
<dbReference type="InterPro" id="IPR003607">
    <property type="entry name" value="HD/PDEase_dom"/>
</dbReference>
<dbReference type="SMART" id="SM00471">
    <property type="entry name" value="HDc"/>
    <property type="match status" value="1"/>
</dbReference>
<dbReference type="InterPro" id="IPR012675">
    <property type="entry name" value="Beta-grasp_dom_sf"/>
</dbReference>
<dbReference type="SUPFAM" id="SSF81301">
    <property type="entry name" value="Nucleotidyltransferase"/>
    <property type="match status" value="1"/>
</dbReference>
<dbReference type="PROSITE" id="PS51880">
    <property type="entry name" value="TGS"/>
    <property type="match status" value="1"/>
</dbReference>
<dbReference type="InterPro" id="IPR045600">
    <property type="entry name" value="RelA/SpoT_AH_RIS"/>
</dbReference>
<dbReference type="RefSeq" id="WP_027823792.1">
    <property type="nucleotide sequence ID" value="NZ_CP022115.1"/>
</dbReference>
<dbReference type="GO" id="GO:0008728">
    <property type="term" value="F:GTP diphosphokinase activity"/>
    <property type="evidence" value="ECO:0007669"/>
    <property type="project" value="TreeGrafter"/>
</dbReference>
<sequence>MDHASVPPAVDYDAMVEGQAEELLRTVATYLKPDDLPFVRAAFEFARDAHAGQTRKSGEPYITHPLSVAQILTEWKLDAHGLAAALLHDTMEDTGVAKATLAEKFGKQVAELVDGLSKLERLEYQSKEARQAENFRKMVLAMARDIRVIIIKLADRLHNMRTLDSMREEKRRRIALETLDVYTPLANRIGLNKVYRELEDLCFKYLYPNRYSVLAKAVRAARGNRRELVGKILTAIARKLVEANIEAGIRGREKNLYSIYRKMQEKQLSFSEVLDIYAFRVIVNDIPSCYLALGALHSLYKPIPGKFKDYIAIPKSNGYQSLHTTLFGPYGTPIEVQIRTRDMHRVAESGVASHWMYKSGDASLDMARQRTHQWLQDILDIQAETGDAVEFFEHIKIDLFPDEVYVFTPKGKIMVLPQGATPVDFAYVVHTDIGHRCIAAKVNHALAPLRTQLKNGDTVEIITAAHARPNPSWLNFVVSGRARSAIRSSLKTLHHEEARSLGDRLLKQSIHSLTTQPFVVSDGVWMAYLKETGDRHGSAGEVLASIGAGKQQAMAVAARLLELSGTVLGEPARTGPLVIRGNEGSSIQYASCCTPLPGDPVVAVLTKGQGIVLHRKDCANAKRAEADRQLEAEWDIKSPRSFSVPVAVMTRDERGALAGIALGISEAGANIESVMQDATNGEGFVQIRFRLQVESVAHLERVLARIEAEPCVERATRGWQVAGG</sequence>
<dbReference type="Pfam" id="PF19296">
    <property type="entry name" value="RelA_AH_RIS"/>
    <property type="match status" value="1"/>
</dbReference>
<dbReference type="Gene3D" id="3.30.460.10">
    <property type="entry name" value="Beta Polymerase, domain 2"/>
    <property type="match status" value="1"/>
</dbReference>
<dbReference type="OrthoDB" id="9805041at2"/>
<evidence type="ECO:0000313" key="8">
    <source>
        <dbReference type="Proteomes" id="UP001200247"/>
    </source>
</evidence>
<evidence type="ECO:0000259" key="3">
    <source>
        <dbReference type="PROSITE" id="PS51831"/>
    </source>
</evidence>
<dbReference type="GO" id="GO:0015969">
    <property type="term" value="P:guanosine tetraphosphate metabolic process"/>
    <property type="evidence" value="ECO:0007669"/>
    <property type="project" value="InterPro"/>
</dbReference>
<feature type="domain" description="ACT" evidence="2">
    <location>
        <begin position="645"/>
        <end position="720"/>
    </location>
</feature>
<dbReference type="Gene3D" id="1.10.3210.10">
    <property type="entry name" value="Hypothetical protein af1432"/>
    <property type="match status" value="1"/>
</dbReference>
<dbReference type="FunFam" id="3.30.460.10:FF:000001">
    <property type="entry name" value="GTP pyrophosphokinase RelA"/>
    <property type="match status" value="1"/>
</dbReference>
<dbReference type="InterPro" id="IPR004095">
    <property type="entry name" value="TGS"/>
</dbReference>
<dbReference type="SMART" id="SM00954">
    <property type="entry name" value="RelA_SpoT"/>
    <property type="match status" value="1"/>
</dbReference>